<proteinExistence type="predicted"/>
<dbReference type="OrthoDB" id="10310984at2759"/>
<accession>A0A0L6V1U3</accession>
<keyword evidence="3" id="KW-1185">Reference proteome</keyword>
<dbReference type="Proteomes" id="UP000037035">
    <property type="component" value="Unassembled WGS sequence"/>
</dbReference>
<organism evidence="2 3">
    <name type="scientific">Puccinia sorghi</name>
    <dbReference type="NCBI Taxonomy" id="27349"/>
    <lineage>
        <taxon>Eukaryota</taxon>
        <taxon>Fungi</taxon>
        <taxon>Dikarya</taxon>
        <taxon>Basidiomycota</taxon>
        <taxon>Pucciniomycotina</taxon>
        <taxon>Pucciniomycetes</taxon>
        <taxon>Pucciniales</taxon>
        <taxon>Pucciniaceae</taxon>
        <taxon>Puccinia</taxon>
    </lineage>
</organism>
<dbReference type="VEuPathDB" id="FungiDB:VP01_286g2"/>
<comment type="caution">
    <text evidence="2">The sequence shown here is derived from an EMBL/GenBank/DDBJ whole genome shotgun (WGS) entry which is preliminary data.</text>
</comment>
<reference evidence="2 3" key="1">
    <citation type="submission" date="2015-08" db="EMBL/GenBank/DDBJ databases">
        <title>Next Generation Sequencing and Analysis of the Genome of Puccinia sorghi L Schw, the Causal Agent of Maize Common Rust.</title>
        <authorList>
            <person name="Rochi L."/>
            <person name="Burguener G."/>
            <person name="Darino M."/>
            <person name="Turjanski A."/>
            <person name="Kreff E."/>
            <person name="Dieguez M.J."/>
            <person name="Sacco F."/>
        </authorList>
    </citation>
    <scope>NUCLEOTIDE SEQUENCE [LARGE SCALE GENOMIC DNA]</scope>
    <source>
        <strain evidence="2 3">RO10H11247</strain>
    </source>
</reference>
<feature type="region of interest" description="Disordered" evidence="1">
    <location>
        <begin position="62"/>
        <end position="112"/>
    </location>
</feature>
<dbReference type="EMBL" id="LAVV01007801">
    <property type="protein sequence ID" value="KNZ54738.1"/>
    <property type="molecule type" value="Genomic_DNA"/>
</dbReference>
<dbReference type="AlphaFoldDB" id="A0A0L6V1U3"/>
<protein>
    <submittedName>
        <fullName evidence="2">Uncharacterized protein</fullName>
    </submittedName>
</protein>
<feature type="compositionally biased region" description="Polar residues" evidence="1">
    <location>
        <begin position="183"/>
        <end position="194"/>
    </location>
</feature>
<evidence type="ECO:0000256" key="1">
    <source>
        <dbReference type="SAM" id="MobiDB-lite"/>
    </source>
</evidence>
<name>A0A0L6V1U3_9BASI</name>
<feature type="region of interest" description="Disordered" evidence="1">
    <location>
        <begin position="183"/>
        <end position="228"/>
    </location>
</feature>
<feature type="region of interest" description="Disordered" evidence="1">
    <location>
        <begin position="1"/>
        <end position="31"/>
    </location>
</feature>
<sequence length="259" mass="27887">MPQFDASGGSADAEGQPAPEPQPTNPPVDRVEQLSSEVARLQLVMSSMMALMESSPVFQSSLNSQTTQMAGAAMNPTSQPNLPVQSSSATEHPSHTAPPHLQHQSSLGQTVPEPAYRAPMDAEFDHLSRLEPLKIKDLWFAGDAAHLLSFLRTIRDFLRPRSSLFQTETHFRLSDGVSFRGSCSTGSPRSSAAGTTFHHPIDSAPSERPGCHGCRRHPSDPGQSIPSGLLPPVVSLSQSLLSMPLAHCPWHPHGQLELS</sequence>
<feature type="compositionally biased region" description="Polar residues" evidence="1">
    <location>
        <begin position="62"/>
        <end position="91"/>
    </location>
</feature>
<evidence type="ECO:0000313" key="3">
    <source>
        <dbReference type="Proteomes" id="UP000037035"/>
    </source>
</evidence>
<gene>
    <name evidence="2" type="ORF">VP01_286g2</name>
</gene>
<evidence type="ECO:0000313" key="2">
    <source>
        <dbReference type="EMBL" id="KNZ54738.1"/>
    </source>
</evidence>